<dbReference type="Proteomes" id="UP000029980">
    <property type="component" value="Chromosome"/>
</dbReference>
<feature type="transmembrane region" description="Helical" evidence="1">
    <location>
        <begin position="109"/>
        <end position="134"/>
    </location>
</feature>
<evidence type="ECO:0000256" key="1">
    <source>
        <dbReference type="SAM" id="Phobius"/>
    </source>
</evidence>
<dbReference type="Gene3D" id="1.10.1760.20">
    <property type="match status" value="1"/>
</dbReference>
<dbReference type="HOGENOM" id="CLU_094093_0_0_2"/>
<feature type="transmembrane region" description="Helical" evidence="1">
    <location>
        <begin position="41"/>
        <end position="69"/>
    </location>
</feature>
<protein>
    <submittedName>
        <fullName evidence="2">Membrane protein</fullName>
    </submittedName>
</protein>
<accession>A0A097QRG0</accession>
<reference evidence="2 3" key="1">
    <citation type="journal article" date="2015" name="Int. J. Syst. Evol. Microbiol.">
        <title>Thermococcus eurythermalis sp. nov., a conditional piezophilic hyperthermophilic archaeon with a wide temperature range isolated from an oil-immersed chimney in the Guaymas Basin.</title>
        <authorList>
            <person name="Zhao W."/>
            <person name="Zeng X."/>
            <person name="Xiao X."/>
        </authorList>
    </citation>
    <scope>NUCLEOTIDE SEQUENCE [LARGE SCALE GENOMIC DNA]</scope>
    <source>
        <strain evidence="2 3">A501</strain>
    </source>
</reference>
<organism evidence="2 3">
    <name type="scientific">Thermococcus eurythermalis</name>
    <dbReference type="NCBI Taxonomy" id="1505907"/>
    <lineage>
        <taxon>Archaea</taxon>
        <taxon>Methanobacteriati</taxon>
        <taxon>Methanobacteriota</taxon>
        <taxon>Thermococci</taxon>
        <taxon>Thermococcales</taxon>
        <taxon>Thermococcaceae</taxon>
        <taxon>Thermococcus</taxon>
    </lineage>
</organism>
<keyword evidence="1" id="KW-0472">Membrane</keyword>
<dbReference type="EMBL" id="CP008887">
    <property type="protein sequence ID" value="AIU69067.1"/>
    <property type="molecule type" value="Genomic_DNA"/>
</dbReference>
<sequence>MKVGPREMAISGVMLGLALLLDVAPIDFPTVWGMKIDVVAVPIIVTYLILGFWGGLFALGLLFLGLSVVSSASWLGAMMKTTATFTVLLGLEFARRTVGFDLRNPRRAVLFGLVAYVVGVALRIPLTLALNYYVALPIWLGLPREQVVQAVEDWTHVPFWVAIGLPNSVQSAIDVFIGLAATIPVLRRLPHLLE</sequence>
<name>A0A097QRG0_9EURY</name>
<dbReference type="KEGG" id="teu:TEU_01215"/>
<keyword evidence="3" id="KW-1185">Reference proteome</keyword>
<gene>
    <name evidence="2" type="ORF">TEU_01215</name>
</gene>
<dbReference type="GeneID" id="25152051"/>
<evidence type="ECO:0000313" key="2">
    <source>
        <dbReference type="EMBL" id="AIU69067.1"/>
    </source>
</evidence>
<keyword evidence="1" id="KW-0812">Transmembrane</keyword>
<keyword evidence="1" id="KW-1133">Transmembrane helix</keyword>
<proteinExistence type="predicted"/>
<dbReference type="AlphaFoldDB" id="A0A097QRG0"/>
<dbReference type="STRING" id="1505907.TEU_01215"/>
<dbReference type="RefSeq" id="WP_050002052.1">
    <property type="nucleotide sequence ID" value="NZ_CP008887.1"/>
</dbReference>
<evidence type="ECO:0000313" key="3">
    <source>
        <dbReference type="Proteomes" id="UP000029980"/>
    </source>
</evidence>
<dbReference type="OrthoDB" id="85595at2157"/>